<comment type="subcellular location">
    <subcellularLocation>
        <location evidence="1">Membrane</location>
        <topology evidence="1">Multi-pass membrane protein</topology>
    </subcellularLocation>
</comment>
<keyword evidence="3 8" id="KW-0812">Transmembrane</keyword>
<dbReference type="PANTHER" id="PTHR11003:SF269">
    <property type="entry name" value="POTASSIUM CHANNEL DOMAIN-CONTAINING PROTEIN"/>
    <property type="match status" value="1"/>
</dbReference>
<evidence type="ECO:0000256" key="6">
    <source>
        <dbReference type="ARBA" id="ARBA00023136"/>
    </source>
</evidence>
<dbReference type="Proteomes" id="UP000024635">
    <property type="component" value="Unassembled WGS sequence"/>
</dbReference>
<dbReference type="GO" id="GO:0030322">
    <property type="term" value="P:stabilization of membrane potential"/>
    <property type="evidence" value="ECO:0007669"/>
    <property type="project" value="TreeGrafter"/>
</dbReference>
<feature type="domain" description="Potassium channel" evidence="9">
    <location>
        <begin position="155"/>
        <end position="221"/>
    </location>
</feature>
<evidence type="ECO:0000256" key="2">
    <source>
        <dbReference type="ARBA" id="ARBA00022448"/>
    </source>
</evidence>
<keyword evidence="2 8" id="KW-0813">Transport</keyword>
<dbReference type="Gene3D" id="1.10.287.70">
    <property type="match status" value="1"/>
</dbReference>
<keyword evidence="7 8" id="KW-0407">Ion channel</keyword>
<evidence type="ECO:0000256" key="8">
    <source>
        <dbReference type="RuleBase" id="RU003857"/>
    </source>
</evidence>
<keyword evidence="4" id="KW-1133">Transmembrane helix</keyword>
<name>A0A016T1S5_9BILA</name>
<feature type="domain" description="Potassium channel" evidence="9">
    <location>
        <begin position="296"/>
        <end position="338"/>
    </location>
</feature>
<keyword evidence="5 8" id="KW-0406">Ion transport</keyword>
<evidence type="ECO:0000256" key="5">
    <source>
        <dbReference type="ARBA" id="ARBA00023065"/>
    </source>
</evidence>
<keyword evidence="6" id="KW-0472">Membrane</keyword>
<dbReference type="Pfam" id="PF07885">
    <property type="entry name" value="Ion_trans_2"/>
    <property type="match status" value="2"/>
</dbReference>
<dbReference type="EMBL" id="JARK01001484">
    <property type="protein sequence ID" value="EYB96685.1"/>
    <property type="molecule type" value="Genomic_DNA"/>
</dbReference>
<accession>A0A016T1S5</accession>
<dbReference type="PANTHER" id="PTHR11003">
    <property type="entry name" value="POTASSIUM CHANNEL, SUBFAMILY K"/>
    <property type="match status" value="1"/>
</dbReference>
<evidence type="ECO:0000256" key="7">
    <source>
        <dbReference type="ARBA" id="ARBA00023303"/>
    </source>
</evidence>
<evidence type="ECO:0000256" key="1">
    <source>
        <dbReference type="ARBA" id="ARBA00004141"/>
    </source>
</evidence>
<evidence type="ECO:0000313" key="11">
    <source>
        <dbReference type="Proteomes" id="UP000024635"/>
    </source>
</evidence>
<dbReference type="SUPFAM" id="SSF81324">
    <property type="entry name" value="Voltage-gated potassium channels"/>
    <property type="match status" value="2"/>
</dbReference>
<dbReference type="InterPro" id="IPR013099">
    <property type="entry name" value="K_chnl_dom"/>
</dbReference>
<gene>
    <name evidence="10" type="primary">Acey_s0148.g2671</name>
    <name evidence="10" type="ORF">Y032_0148g2671</name>
</gene>
<comment type="similarity">
    <text evidence="8">Belongs to the two pore domain potassium channel (TC 1.A.1.8) family.</text>
</comment>
<comment type="caution">
    <text evidence="10">The sequence shown here is derived from an EMBL/GenBank/DDBJ whole genome shotgun (WGS) entry which is preliminary data.</text>
</comment>
<evidence type="ECO:0000259" key="9">
    <source>
        <dbReference type="Pfam" id="PF07885"/>
    </source>
</evidence>
<dbReference type="GO" id="GO:0005886">
    <property type="term" value="C:plasma membrane"/>
    <property type="evidence" value="ECO:0007669"/>
    <property type="project" value="TreeGrafter"/>
</dbReference>
<evidence type="ECO:0000256" key="3">
    <source>
        <dbReference type="ARBA" id="ARBA00022692"/>
    </source>
</evidence>
<keyword evidence="11" id="KW-1185">Reference proteome</keyword>
<evidence type="ECO:0000313" key="10">
    <source>
        <dbReference type="EMBL" id="EYB96685.1"/>
    </source>
</evidence>
<dbReference type="PRINTS" id="PR01333">
    <property type="entry name" value="2POREKCHANEL"/>
</dbReference>
<dbReference type="InterPro" id="IPR003280">
    <property type="entry name" value="2pore_dom_K_chnl"/>
</dbReference>
<evidence type="ECO:0000256" key="4">
    <source>
        <dbReference type="ARBA" id="ARBA00022989"/>
    </source>
</evidence>
<dbReference type="GO" id="GO:0015271">
    <property type="term" value="F:outward rectifier potassium channel activity"/>
    <property type="evidence" value="ECO:0007669"/>
    <property type="project" value="TreeGrafter"/>
</dbReference>
<reference evidence="11" key="1">
    <citation type="journal article" date="2015" name="Nat. Genet.">
        <title>The genome and transcriptome of the zoonotic hookworm Ancylostoma ceylanicum identify infection-specific gene families.</title>
        <authorList>
            <person name="Schwarz E.M."/>
            <person name="Hu Y."/>
            <person name="Antoshechkin I."/>
            <person name="Miller M.M."/>
            <person name="Sternberg P.W."/>
            <person name="Aroian R.V."/>
        </authorList>
    </citation>
    <scope>NUCLEOTIDE SEQUENCE</scope>
    <source>
        <strain evidence="11">HY135</strain>
    </source>
</reference>
<dbReference type="GO" id="GO:0022841">
    <property type="term" value="F:potassium ion leak channel activity"/>
    <property type="evidence" value="ECO:0007669"/>
    <property type="project" value="TreeGrafter"/>
</dbReference>
<sequence>MGRETIGEFFYHSRVPKVDLTDLHDTTKYKYTVEPEVKRIGSCTSSEGIVHGKQNAGHKWSKYYILWKLNEWIGLRHLFMIFLVIAYTSIGAFLFYRIESKHERIVYPIRMKQLSGKVLDIAKKFKENSSWNTSRIFEEFKADYKELTKFDNIYKWSTYYRTEVQYKWNPWSATFFAMNLYTTVGYGTIAAETVTGIALVMLYTLLFCPMTMVISRDLGQFGLVYITKLYGFLKFRFTSTVEKAKIHADDLIILPVKYGWVAMFGSLTSAQFNTGHDFVFHAKTPLFQGFLGLTTVFLYYYDGLTGPDAGLTWWECFYFSVQTYTTAGFGDIMPINVTFDPIVGLVYFFCLPVLKVVNRMSYLYMENGIHGYFAVVESKINCYLNSMHTSCSPLSPAQLASSSYDRDHFNGHEPEWVNNFTIHSLSAMASSPADVFGGHLGRVEVRTQDLQPVQDSSRKPSSAA</sequence>
<dbReference type="OrthoDB" id="297496at2759"/>
<dbReference type="AlphaFoldDB" id="A0A016T1S5"/>
<proteinExistence type="inferred from homology"/>
<organism evidence="10 11">
    <name type="scientific">Ancylostoma ceylanicum</name>
    <dbReference type="NCBI Taxonomy" id="53326"/>
    <lineage>
        <taxon>Eukaryota</taxon>
        <taxon>Metazoa</taxon>
        <taxon>Ecdysozoa</taxon>
        <taxon>Nematoda</taxon>
        <taxon>Chromadorea</taxon>
        <taxon>Rhabditida</taxon>
        <taxon>Rhabditina</taxon>
        <taxon>Rhabditomorpha</taxon>
        <taxon>Strongyloidea</taxon>
        <taxon>Ancylostomatidae</taxon>
        <taxon>Ancylostomatinae</taxon>
        <taxon>Ancylostoma</taxon>
    </lineage>
</organism>
<protein>
    <recommendedName>
        <fullName evidence="9">Potassium channel domain-containing protein</fullName>
    </recommendedName>
</protein>